<feature type="transmembrane region" description="Helical" evidence="2">
    <location>
        <begin position="195"/>
        <end position="217"/>
    </location>
</feature>
<dbReference type="EMBL" id="CT868296">
    <property type="protein sequence ID" value="CAK78281.1"/>
    <property type="molecule type" value="Genomic_DNA"/>
</dbReference>
<keyword evidence="1" id="KW-0853">WD repeat</keyword>
<dbReference type="SMART" id="SM00320">
    <property type="entry name" value="WD40"/>
    <property type="match status" value="1"/>
</dbReference>
<proteinExistence type="predicted"/>
<evidence type="ECO:0000313" key="4">
    <source>
        <dbReference type="Proteomes" id="UP000000600"/>
    </source>
</evidence>
<dbReference type="AlphaFoldDB" id="A0D5G4"/>
<dbReference type="SUPFAM" id="SSF50978">
    <property type="entry name" value="WD40 repeat-like"/>
    <property type="match status" value="1"/>
</dbReference>
<evidence type="ECO:0000256" key="2">
    <source>
        <dbReference type="SAM" id="Phobius"/>
    </source>
</evidence>
<keyword evidence="2" id="KW-0812">Transmembrane</keyword>
<dbReference type="Pfam" id="PF00400">
    <property type="entry name" value="WD40"/>
    <property type="match status" value="1"/>
</dbReference>
<organism evidence="3 4">
    <name type="scientific">Paramecium tetraurelia</name>
    <dbReference type="NCBI Taxonomy" id="5888"/>
    <lineage>
        <taxon>Eukaryota</taxon>
        <taxon>Sar</taxon>
        <taxon>Alveolata</taxon>
        <taxon>Ciliophora</taxon>
        <taxon>Intramacronucleata</taxon>
        <taxon>Oligohymenophorea</taxon>
        <taxon>Peniculida</taxon>
        <taxon>Parameciidae</taxon>
        <taxon>Paramecium</taxon>
    </lineage>
</organism>
<feature type="repeat" description="WD" evidence="1">
    <location>
        <begin position="35"/>
        <end position="67"/>
    </location>
</feature>
<dbReference type="InParanoid" id="A0D5G4"/>
<dbReference type="GeneID" id="5031463"/>
<protein>
    <submittedName>
        <fullName evidence="3">Uncharacterized protein</fullName>
    </submittedName>
</protein>
<dbReference type="InterPro" id="IPR036322">
    <property type="entry name" value="WD40_repeat_dom_sf"/>
</dbReference>
<keyword evidence="2" id="KW-1133">Transmembrane helix</keyword>
<accession>A0D5G4</accession>
<evidence type="ECO:0000313" key="3">
    <source>
        <dbReference type="EMBL" id="CAK78281.1"/>
    </source>
</evidence>
<sequence>MKYNSNYQFLVNLLCIKNVKYRIIKAKLDGHTSASVNFSSDGTTIAFSGDDNSIRLWNVKTSKEILLSGSCEKDILTQFKIPLQNSSLLSHVYPYCTILRMCQNPLQEASAALILQGQSINNYEKDLKPLFKSKGSCILEDIKQKLRTLQLQSQSISFSPLNNMSLLSQLLIFISYDRQLHVFQKYPFQANDYTILSLILLNYIVSLVCRVYLLICLKKHLSIILYSGSPFQELMYYFQMSSSNQFKLKNINIHYEIKKLSIIIIDIFIYNKAYNKENFWSLY</sequence>
<dbReference type="PROSITE" id="PS50082">
    <property type="entry name" value="WD_REPEATS_2"/>
    <property type="match status" value="1"/>
</dbReference>
<dbReference type="Gene3D" id="2.130.10.10">
    <property type="entry name" value="YVTN repeat-like/Quinoprotein amine dehydrogenase"/>
    <property type="match status" value="1"/>
</dbReference>
<dbReference type="InterPro" id="IPR001680">
    <property type="entry name" value="WD40_rpt"/>
</dbReference>
<dbReference type="KEGG" id="ptm:GSPATT00013730001"/>
<name>A0D5G4_PARTE</name>
<keyword evidence="4" id="KW-1185">Reference proteome</keyword>
<dbReference type="RefSeq" id="XP_001445678.1">
    <property type="nucleotide sequence ID" value="XM_001445641.1"/>
</dbReference>
<dbReference type="InterPro" id="IPR015943">
    <property type="entry name" value="WD40/YVTN_repeat-like_dom_sf"/>
</dbReference>
<evidence type="ECO:0000256" key="1">
    <source>
        <dbReference type="PROSITE-ProRule" id="PRU00221"/>
    </source>
</evidence>
<keyword evidence="2" id="KW-0472">Membrane</keyword>
<dbReference type="Proteomes" id="UP000000600">
    <property type="component" value="Unassembled WGS sequence"/>
</dbReference>
<dbReference type="HOGENOM" id="CLU_985028_0_0_1"/>
<reference evidence="3 4" key="1">
    <citation type="journal article" date="2006" name="Nature">
        <title>Global trends of whole-genome duplications revealed by the ciliate Paramecium tetraurelia.</title>
        <authorList>
            <consortium name="Genoscope"/>
            <person name="Aury J.-M."/>
            <person name="Jaillon O."/>
            <person name="Duret L."/>
            <person name="Noel B."/>
            <person name="Jubin C."/>
            <person name="Porcel B.M."/>
            <person name="Segurens B."/>
            <person name="Daubin V."/>
            <person name="Anthouard V."/>
            <person name="Aiach N."/>
            <person name="Arnaiz O."/>
            <person name="Billaut A."/>
            <person name="Beisson J."/>
            <person name="Blanc I."/>
            <person name="Bouhouche K."/>
            <person name="Camara F."/>
            <person name="Duharcourt S."/>
            <person name="Guigo R."/>
            <person name="Gogendeau D."/>
            <person name="Katinka M."/>
            <person name="Keller A.-M."/>
            <person name="Kissmehl R."/>
            <person name="Klotz C."/>
            <person name="Koll F."/>
            <person name="Le Moue A."/>
            <person name="Lepere C."/>
            <person name="Malinsky S."/>
            <person name="Nowacki M."/>
            <person name="Nowak J.K."/>
            <person name="Plattner H."/>
            <person name="Poulain J."/>
            <person name="Ruiz F."/>
            <person name="Serrano V."/>
            <person name="Zagulski M."/>
            <person name="Dessen P."/>
            <person name="Betermier M."/>
            <person name="Weissenbach J."/>
            <person name="Scarpelli C."/>
            <person name="Schachter V."/>
            <person name="Sperling L."/>
            <person name="Meyer E."/>
            <person name="Cohen J."/>
            <person name="Wincker P."/>
        </authorList>
    </citation>
    <scope>NUCLEOTIDE SEQUENCE [LARGE SCALE GENOMIC DNA]</scope>
    <source>
        <strain evidence="3 4">Stock d4-2</strain>
    </source>
</reference>
<gene>
    <name evidence="3" type="ORF">GSPATT00013730001</name>
</gene>